<dbReference type="EMBL" id="OBEH01000006">
    <property type="protein sequence ID" value="SNZ01713.1"/>
    <property type="molecule type" value="Genomic_DNA"/>
</dbReference>
<evidence type="ECO:0000313" key="2">
    <source>
        <dbReference type="Proteomes" id="UP000219048"/>
    </source>
</evidence>
<dbReference type="Proteomes" id="UP000219048">
    <property type="component" value="Unassembled WGS sequence"/>
</dbReference>
<dbReference type="AlphaFoldDB" id="A0A285MYG0"/>
<evidence type="ECO:0000313" key="1">
    <source>
        <dbReference type="EMBL" id="SNZ01713.1"/>
    </source>
</evidence>
<sequence>MILNGSKQANSMLKQHHWGNKKLPIRNIVAMVNHRPKEQFNYVAIKTLSELNGYIDYFEPVLDKSGVCSIAAYLMGIKNQ</sequence>
<protein>
    <submittedName>
        <fullName evidence="1">Uncharacterized protein</fullName>
    </submittedName>
</protein>
<proteinExistence type="predicted"/>
<organism evidence="1 2">
    <name type="scientific">Flagellimonas pacifica</name>
    <dbReference type="NCBI Taxonomy" id="1247520"/>
    <lineage>
        <taxon>Bacteria</taxon>
        <taxon>Pseudomonadati</taxon>
        <taxon>Bacteroidota</taxon>
        <taxon>Flavobacteriia</taxon>
        <taxon>Flavobacteriales</taxon>
        <taxon>Flavobacteriaceae</taxon>
        <taxon>Flagellimonas</taxon>
    </lineage>
</organism>
<name>A0A285MYG0_9FLAO</name>
<accession>A0A285MYG0</accession>
<gene>
    <name evidence="1" type="ORF">SAMN06265377_3555</name>
</gene>
<keyword evidence="2" id="KW-1185">Reference proteome</keyword>
<reference evidence="2" key="1">
    <citation type="submission" date="2017-09" db="EMBL/GenBank/DDBJ databases">
        <authorList>
            <person name="Varghese N."/>
            <person name="Submissions S."/>
        </authorList>
    </citation>
    <scope>NUCLEOTIDE SEQUENCE [LARGE SCALE GENOMIC DNA]</scope>
    <source>
        <strain evidence="2">DSM 25885</strain>
    </source>
</reference>